<dbReference type="InterPro" id="IPR008254">
    <property type="entry name" value="Flavodoxin/NO_synth"/>
</dbReference>
<proteinExistence type="inferred from homology"/>
<dbReference type="GO" id="GO:0010181">
    <property type="term" value="F:FMN binding"/>
    <property type="evidence" value="ECO:0007669"/>
    <property type="project" value="InterPro"/>
</dbReference>
<evidence type="ECO:0000256" key="6">
    <source>
        <dbReference type="SAM" id="MobiDB-lite"/>
    </source>
</evidence>
<dbReference type="AlphaFoldDB" id="A0AAW1H600"/>
<comment type="similarity">
    <text evidence="2">Belongs to the WrbA family.</text>
</comment>
<protein>
    <recommendedName>
        <fullName evidence="3">NAD(P)H dehydrogenase (quinone)</fullName>
        <ecNumber evidence="3">1.6.5.2</ecNumber>
    </recommendedName>
</protein>
<dbReference type="InterPro" id="IPR029039">
    <property type="entry name" value="Flavoprotein-like_sf"/>
</dbReference>
<dbReference type="NCBIfam" id="NF002999">
    <property type="entry name" value="PRK03767.1"/>
    <property type="match status" value="1"/>
</dbReference>
<reference evidence="8" key="1">
    <citation type="submission" date="2024-03" db="EMBL/GenBank/DDBJ databases">
        <title>WGS assembly of Saponaria officinalis var. Norfolk2.</title>
        <authorList>
            <person name="Jenkins J."/>
            <person name="Shu S."/>
            <person name="Grimwood J."/>
            <person name="Barry K."/>
            <person name="Goodstein D."/>
            <person name="Schmutz J."/>
            <person name="Leebens-Mack J."/>
            <person name="Osbourn A."/>
        </authorList>
    </citation>
    <scope>NUCLEOTIDE SEQUENCE [LARGE SCALE GENOMIC DNA]</scope>
    <source>
        <strain evidence="8">JIC</strain>
    </source>
</reference>
<dbReference type="GO" id="GO:0003955">
    <property type="term" value="F:NAD(P)H dehydrogenase (quinone) activity"/>
    <property type="evidence" value="ECO:0007669"/>
    <property type="project" value="UniProtKB-EC"/>
</dbReference>
<dbReference type="NCBIfam" id="TIGR01755">
    <property type="entry name" value="flav_wrbA"/>
    <property type="match status" value="1"/>
</dbReference>
<comment type="cofactor">
    <cofactor evidence="1">
        <name>FMN</name>
        <dbReference type="ChEBI" id="CHEBI:58210"/>
    </cofactor>
</comment>
<accession>A0AAW1H600</accession>
<evidence type="ECO:0000256" key="4">
    <source>
        <dbReference type="ARBA" id="ARBA00047678"/>
    </source>
</evidence>
<sequence>MGKGGGCVPSKKKLPTTAAAITTTEPPPSKPPTSLSSSSSSASIQNDAASPPTTTPIPASAAAASAADTTTATTKPLKLFIVFYSMYGHVECLARSMMKGAASIPGIEPVLYRVPETLSPEVLSQMNAPQKDDSIPVIPSPAHLEAGDGFLFGFPTRYGSMAAQMKAFFDSTGQLWKDQSLAGKPAGFFVSTGTQGGGQETTAWTAITQLAHHGMLFVPVGYTFGAGMFKMDSIRGGSPYGAGVFAGDGTRQPTDTELALAEHQGKYMAAIVKRLAQP</sequence>
<feature type="region of interest" description="Disordered" evidence="6">
    <location>
        <begin position="1"/>
        <end position="58"/>
    </location>
</feature>
<dbReference type="FunFam" id="3.40.50.360:FF:000001">
    <property type="entry name" value="NAD(P)H dehydrogenase (Quinone) FQR1-like"/>
    <property type="match status" value="1"/>
</dbReference>
<gene>
    <name evidence="8" type="ORF">RND81_13G165000</name>
</gene>
<dbReference type="EMBL" id="JBDFQZ010000013">
    <property type="protein sequence ID" value="KAK9669933.1"/>
    <property type="molecule type" value="Genomic_DNA"/>
</dbReference>
<comment type="catalytic activity">
    <reaction evidence="4">
        <text>a quinone + NADH + H(+) = a quinol + NAD(+)</text>
        <dbReference type="Rhea" id="RHEA:46160"/>
        <dbReference type="ChEBI" id="CHEBI:15378"/>
        <dbReference type="ChEBI" id="CHEBI:24646"/>
        <dbReference type="ChEBI" id="CHEBI:57540"/>
        <dbReference type="ChEBI" id="CHEBI:57945"/>
        <dbReference type="ChEBI" id="CHEBI:132124"/>
        <dbReference type="EC" id="1.6.5.2"/>
    </reaction>
</comment>
<feature type="domain" description="Flavodoxin-like" evidence="7">
    <location>
        <begin position="79"/>
        <end position="268"/>
    </location>
</feature>
<comment type="catalytic activity">
    <reaction evidence="5">
        <text>a quinone + NADPH + H(+) = a quinol + NADP(+)</text>
        <dbReference type="Rhea" id="RHEA:46164"/>
        <dbReference type="ChEBI" id="CHEBI:15378"/>
        <dbReference type="ChEBI" id="CHEBI:24646"/>
        <dbReference type="ChEBI" id="CHEBI:57783"/>
        <dbReference type="ChEBI" id="CHEBI:58349"/>
        <dbReference type="ChEBI" id="CHEBI:132124"/>
        <dbReference type="EC" id="1.6.5.2"/>
    </reaction>
</comment>
<evidence type="ECO:0000256" key="3">
    <source>
        <dbReference type="ARBA" id="ARBA00012648"/>
    </source>
</evidence>
<evidence type="ECO:0000256" key="2">
    <source>
        <dbReference type="ARBA" id="ARBA00006961"/>
    </source>
</evidence>
<feature type="compositionally biased region" description="Low complexity" evidence="6">
    <location>
        <begin position="32"/>
        <end position="58"/>
    </location>
</feature>
<organism evidence="8 9">
    <name type="scientific">Saponaria officinalis</name>
    <name type="common">Common soapwort</name>
    <name type="synonym">Lychnis saponaria</name>
    <dbReference type="NCBI Taxonomy" id="3572"/>
    <lineage>
        <taxon>Eukaryota</taxon>
        <taxon>Viridiplantae</taxon>
        <taxon>Streptophyta</taxon>
        <taxon>Embryophyta</taxon>
        <taxon>Tracheophyta</taxon>
        <taxon>Spermatophyta</taxon>
        <taxon>Magnoliopsida</taxon>
        <taxon>eudicotyledons</taxon>
        <taxon>Gunneridae</taxon>
        <taxon>Pentapetalae</taxon>
        <taxon>Caryophyllales</taxon>
        <taxon>Caryophyllaceae</taxon>
        <taxon>Caryophylleae</taxon>
        <taxon>Saponaria</taxon>
    </lineage>
</organism>
<evidence type="ECO:0000313" key="9">
    <source>
        <dbReference type="Proteomes" id="UP001443914"/>
    </source>
</evidence>
<dbReference type="SUPFAM" id="SSF52218">
    <property type="entry name" value="Flavoproteins"/>
    <property type="match status" value="1"/>
</dbReference>
<dbReference type="InterPro" id="IPR005025">
    <property type="entry name" value="FMN_Rdtase-like_dom"/>
</dbReference>
<evidence type="ECO:0000256" key="5">
    <source>
        <dbReference type="ARBA" id="ARBA00048983"/>
    </source>
</evidence>
<dbReference type="EC" id="1.6.5.2" evidence="3"/>
<dbReference type="InterPro" id="IPR010089">
    <property type="entry name" value="Flavoprotein_WrbA-like"/>
</dbReference>
<name>A0AAW1H600_SAPOF</name>
<feature type="compositionally biased region" description="Low complexity" evidence="6">
    <location>
        <begin position="15"/>
        <end position="24"/>
    </location>
</feature>
<dbReference type="PANTHER" id="PTHR30546">
    <property type="entry name" value="FLAVODOXIN-RELATED PROTEIN WRBA-RELATED"/>
    <property type="match status" value="1"/>
</dbReference>
<evidence type="ECO:0000313" key="8">
    <source>
        <dbReference type="EMBL" id="KAK9669933.1"/>
    </source>
</evidence>
<dbReference type="PROSITE" id="PS50902">
    <property type="entry name" value="FLAVODOXIN_LIKE"/>
    <property type="match status" value="1"/>
</dbReference>
<comment type="caution">
    <text evidence="8">The sequence shown here is derived from an EMBL/GenBank/DDBJ whole genome shotgun (WGS) entry which is preliminary data.</text>
</comment>
<dbReference type="Gene3D" id="3.40.50.360">
    <property type="match status" value="1"/>
</dbReference>
<keyword evidence="9" id="KW-1185">Reference proteome</keyword>
<evidence type="ECO:0000256" key="1">
    <source>
        <dbReference type="ARBA" id="ARBA00001917"/>
    </source>
</evidence>
<dbReference type="PANTHER" id="PTHR30546:SF3">
    <property type="entry name" value="NAD(P)H DEHYDROGENASE (QUINONE) FQR1-LIKE 2-RELATED"/>
    <property type="match status" value="1"/>
</dbReference>
<evidence type="ECO:0000259" key="7">
    <source>
        <dbReference type="PROSITE" id="PS50902"/>
    </source>
</evidence>
<dbReference type="Proteomes" id="UP001443914">
    <property type="component" value="Unassembled WGS sequence"/>
</dbReference>
<dbReference type="Pfam" id="PF03358">
    <property type="entry name" value="FMN_red"/>
    <property type="match status" value="1"/>
</dbReference>
<dbReference type="GO" id="GO:0016020">
    <property type="term" value="C:membrane"/>
    <property type="evidence" value="ECO:0007669"/>
    <property type="project" value="TreeGrafter"/>
</dbReference>